<evidence type="ECO:0000256" key="1">
    <source>
        <dbReference type="SAM" id="MobiDB-lite"/>
    </source>
</evidence>
<dbReference type="HOGENOM" id="CLU_1099099_0_0_1"/>
<name>A0A0C9V8V5_SPHS4</name>
<accession>A0A0C9V8V5</accession>
<dbReference type="AlphaFoldDB" id="A0A0C9V8V5"/>
<evidence type="ECO:0000313" key="3">
    <source>
        <dbReference type="Proteomes" id="UP000054279"/>
    </source>
</evidence>
<feature type="region of interest" description="Disordered" evidence="1">
    <location>
        <begin position="79"/>
        <end position="112"/>
    </location>
</feature>
<dbReference type="OrthoDB" id="3251070at2759"/>
<reference evidence="2 3" key="1">
    <citation type="submission" date="2014-06" db="EMBL/GenBank/DDBJ databases">
        <title>Evolutionary Origins and Diversification of the Mycorrhizal Mutualists.</title>
        <authorList>
            <consortium name="DOE Joint Genome Institute"/>
            <consortium name="Mycorrhizal Genomics Consortium"/>
            <person name="Kohler A."/>
            <person name="Kuo A."/>
            <person name="Nagy L.G."/>
            <person name="Floudas D."/>
            <person name="Copeland A."/>
            <person name="Barry K.W."/>
            <person name="Cichocki N."/>
            <person name="Veneault-Fourrey C."/>
            <person name="LaButti K."/>
            <person name="Lindquist E.A."/>
            <person name="Lipzen A."/>
            <person name="Lundell T."/>
            <person name="Morin E."/>
            <person name="Murat C."/>
            <person name="Riley R."/>
            <person name="Ohm R."/>
            <person name="Sun H."/>
            <person name="Tunlid A."/>
            <person name="Henrissat B."/>
            <person name="Grigoriev I.V."/>
            <person name="Hibbett D.S."/>
            <person name="Martin F."/>
        </authorList>
    </citation>
    <scope>NUCLEOTIDE SEQUENCE [LARGE SCALE GENOMIC DNA]</scope>
    <source>
        <strain evidence="2 3">SS14</strain>
    </source>
</reference>
<sequence length="253" mass="28108">MTTCPKGGESSTHVAIFKLPAKQLLSPQQCNQPATSSRLTSLTLQLYALSTDPGGHREIKGTSSYPPFKYSRCLQDAQKPLQSPKENPKEKQTLRLPQVQLQREPSPTSLLSSTSPNSILCFALPNETIHEIISHIPDMNLPLRFIPRLHPLPPSLWSHFDVYTEEDGGVWWKRVSELGSPFLADPKNKVIASCVRTIRVVLTHCSTGTVLPAFGKCLSSLPSPHNIRILHAHSQMTTHLKDAFEGHTFPLIK</sequence>
<proteinExistence type="predicted"/>
<protein>
    <recommendedName>
        <fullName evidence="4">F-box domain-containing protein</fullName>
    </recommendedName>
</protein>
<evidence type="ECO:0008006" key="4">
    <source>
        <dbReference type="Google" id="ProtNLM"/>
    </source>
</evidence>
<evidence type="ECO:0000313" key="2">
    <source>
        <dbReference type="EMBL" id="KIJ37957.1"/>
    </source>
</evidence>
<dbReference type="Proteomes" id="UP000054279">
    <property type="component" value="Unassembled WGS sequence"/>
</dbReference>
<organism evidence="2 3">
    <name type="scientific">Sphaerobolus stellatus (strain SS14)</name>
    <dbReference type="NCBI Taxonomy" id="990650"/>
    <lineage>
        <taxon>Eukaryota</taxon>
        <taxon>Fungi</taxon>
        <taxon>Dikarya</taxon>
        <taxon>Basidiomycota</taxon>
        <taxon>Agaricomycotina</taxon>
        <taxon>Agaricomycetes</taxon>
        <taxon>Phallomycetidae</taxon>
        <taxon>Geastrales</taxon>
        <taxon>Sphaerobolaceae</taxon>
        <taxon>Sphaerobolus</taxon>
    </lineage>
</organism>
<keyword evidence="3" id="KW-1185">Reference proteome</keyword>
<gene>
    <name evidence="2" type="ORF">M422DRAFT_259342</name>
</gene>
<dbReference type="EMBL" id="KN837164">
    <property type="protein sequence ID" value="KIJ37957.1"/>
    <property type="molecule type" value="Genomic_DNA"/>
</dbReference>